<proteinExistence type="predicted"/>
<name>A0ABN8QD88_9CNID</name>
<accession>A0ABN8QD88</accession>
<gene>
    <name evidence="2" type="ORF">PEVE_00003238</name>
</gene>
<dbReference type="PANTHER" id="PTHR34761:SF1">
    <property type="entry name" value="NUCLEOLUS AND NEURAL PROGENITOR PROTEIN"/>
    <property type="match status" value="1"/>
</dbReference>
<evidence type="ECO:0000313" key="3">
    <source>
        <dbReference type="Proteomes" id="UP001159427"/>
    </source>
</evidence>
<organism evidence="2 3">
    <name type="scientific">Porites evermanni</name>
    <dbReference type="NCBI Taxonomy" id="104178"/>
    <lineage>
        <taxon>Eukaryota</taxon>
        <taxon>Metazoa</taxon>
        <taxon>Cnidaria</taxon>
        <taxon>Anthozoa</taxon>
        <taxon>Hexacorallia</taxon>
        <taxon>Scleractinia</taxon>
        <taxon>Fungiina</taxon>
        <taxon>Poritidae</taxon>
        <taxon>Porites</taxon>
    </lineage>
</organism>
<dbReference type="Proteomes" id="UP001159427">
    <property type="component" value="Unassembled WGS sequence"/>
</dbReference>
<dbReference type="EMBL" id="CALNXI010001194">
    <property type="protein sequence ID" value="CAH3159542.1"/>
    <property type="molecule type" value="Genomic_DNA"/>
</dbReference>
<feature type="domain" description="Nucleolus and neural progenitor protein-like N-terminal" evidence="1">
    <location>
        <begin position="21"/>
        <end position="199"/>
    </location>
</feature>
<dbReference type="PANTHER" id="PTHR34761">
    <property type="entry name" value="NUCLEOLUS AND NEURAL PROGENITOR PROTEIN"/>
    <property type="match status" value="1"/>
</dbReference>
<evidence type="ECO:0000313" key="2">
    <source>
        <dbReference type="EMBL" id="CAH3159542.1"/>
    </source>
</evidence>
<dbReference type="InterPro" id="IPR027951">
    <property type="entry name" value="Nepro_N"/>
</dbReference>
<keyword evidence="3" id="KW-1185">Reference proteome</keyword>
<evidence type="ECO:0000259" key="1">
    <source>
        <dbReference type="Pfam" id="PF14780"/>
    </source>
</evidence>
<protein>
    <recommendedName>
        <fullName evidence="1">Nucleolus and neural progenitor protein-like N-terminal domain-containing protein</fullName>
    </recommendedName>
</protein>
<sequence>MAAITAFWNRRGVVGSQPTDPQLNSSRESADTEIIINTISRLGIVHRELKLPQLWSEAAIIKALIYKHGNTHKKQKYFQGLKRVIKCLNRLEEMAIYDKVADLKNTFPRLSKRRTLAPETLSNSPTFGMIISTLGCLIGAAQLLLQVKSTCQETFQNSCSQLAFGHFVTFHLTCCSSLSRIWVLVRSFLLVISECYEIIFPWLNIVADPEQVAKSEAKDLPKSIETWLETRNSHRSKDNSKFCTPSQNILTPGTLDKLFASTPRHNPKGSFPREFAAETPPGMSYDLGDKSFIPDEISSSMQGRGFTAETGSGMAYNLGESFIPGEISRSLQDFDAQVGEQNITFKRKLVAENTEIATKLHALAGDQNVNLERKLFAENTKIATKLHELAGDQNVNLERKLVVAENIEIATNVHELAGDQNVTLEQKLVAEDTEIATNVHELAEEQDVALKRKLDAEITQIATKLHKSAENQTVILKRKLVAENTNIASKTIGININIDAAY</sequence>
<comment type="caution">
    <text evidence="2">The sequence shown here is derived from an EMBL/GenBank/DDBJ whole genome shotgun (WGS) entry which is preliminary data.</text>
</comment>
<dbReference type="InterPro" id="IPR052835">
    <property type="entry name" value="Nepro"/>
</dbReference>
<dbReference type="Pfam" id="PF14780">
    <property type="entry name" value="NEPRO_N"/>
    <property type="match status" value="1"/>
</dbReference>
<reference evidence="2 3" key="1">
    <citation type="submission" date="2022-05" db="EMBL/GenBank/DDBJ databases">
        <authorList>
            <consortium name="Genoscope - CEA"/>
            <person name="William W."/>
        </authorList>
    </citation>
    <scope>NUCLEOTIDE SEQUENCE [LARGE SCALE GENOMIC DNA]</scope>
</reference>